<feature type="compositionally biased region" description="Basic and acidic residues" evidence="1">
    <location>
        <begin position="313"/>
        <end position="323"/>
    </location>
</feature>
<evidence type="ECO:0000313" key="3">
    <source>
        <dbReference type="Proteomes" id="UP001652582"/>
    </source>
</evidence>
<dbReference type="GeneID" id="112044297"/>
<sequence length="993" mass="110993">MSIPPFVCSTPPPPEQCEDDKDHEDFDITYSLSQEDDDDSTDYNNYGNYSSYNIYQNTSETVKKEEWNTNLSNKSESTCETKIKPEEILNAVNFITNNEIVDETIPKFEDMVVEDLNLIVDKDIVHSTDMVSKEFETEVDDEIECSNKQARIQDEGGTKITANVNIESHVSSNIPESIDFSDRSENFQIDTVENVNVTNDVLQISSVNELPGDKKSENEENIFTGEVVNTFLEHPKPLDQEVIAVIDESPTDDDFGDFEDFQFTSTSENSQPLNVNSENPWESDCIEGPMFGDFTANFDNDTKPVVEREAKELEELKTDTSPKEDEDDDFGDFDDFRSSDKTESVVDTNEVTSTPDVTLWNLSSPDNDPQIVDSINSVLVPIFVDEIPSPVNELCGMLESFLGETWGHMVDIEVRQPYMVSWNNSLGQKTLLKALCIDSRNILFGPKWNYNMPKYATNLTAAPLQPQKQIAPSTSSSDTVERVINKEAGAWVDPFTPDGQQSCNTENKSMATETATRPTDLEVFESDTSAKMSKIYSSTMNVQPLRHINLPDTHIFTPTDSETPRSKTIHYDSGPSGLIPQPVLESSKNKTEILPSQLNENVDKEYWDFQDFKGANTTVSPNNTTQTTEESSFNTTDNILPKSSTTYQTQILQPIKLDPIIPTLNWPDPGEVKETFDDFSDFISSTSWNNDKDNQAGTFDTRKDVQTKQPTEVTTENVDDDFETFQSAPAGTSAMNFSLNTIVGSQISLQDNLTTKTMDNCDNPLNMESQTSLKPNLNLENQSSSMSNNVPIIQDFSFPQAPPIQSISTEILQPTTSNSGMSRQHKSDQILQPLSLESYSQINWPNPGIDLQDLSRFNPINSLHSLKSDSSTGNSKNSSPAHNSGSVSNQPTDDDIWGDFVSSAPKQHPTPKKTFADDDEWTDFVSSPSMKPQNGLNTISFNVHTNLSMQKTSGQNNFAPRSNQMPLDIPTLNYITPKSSNRGLYSEKHLQNL</sequence>
<feature type="region of interest" description="Disordered" evidence="1">
    <location>
        <begin position="617"/>
        <end position="641"/>
    </location>
</feature>
<gene>
    <name evidence="4" type="primary">LOC112044297</name>
</gene>
<dbReference type="AlphaFoldDB" id="A0A6J1MZ66"/>
<feature type="compositionally biased region" description="Polar residues" evidence="1">
    <location>
        <begin position="880"/>
        <end position="891"/>
    </location>
</feature>
<accession>A0A6J1MZ66</accession>
<feature type="compositionally biased region" description="Low complexity" evidence="1">
    <location>
        <begin position="868"/>
        <end position="879"/>
    </location>
</feature>
<evidence type="ECO:0000256" key="1">
    <source>
        <dbReference type="SAM" id="MobiDB-lite"/>
    </source>
</evidence>
<feature type="compositionally biased region" description="Low complexity" evidence="1">
    <location>
        <begin position="617"/>
        <end position="628"/>
    </location>
</feature>
<dbReference type="Proteomes" id="UP001652582">
    <property type="component" value="Chromosome 21"/>
</dbReference>
<evidence type="ECO:0000259" key="2">
    <source>
        <dbReference type="Pfam" id="PF15045"/>
    </source>
</evidence>
<organism evidence="3 4">
    <name type="scientific">Bicyclus anynana</name>
    <name type="common">Squinting bush brown butterfly</name>
    <dbReference type="NCBI Taxonomy" id="110368"/>
    <lineage>
        <taxon>Eukaryota</taxon>
        <taxon>Metazoa</taxon>
        <taxon>Ecdysozoa</taxon>
        <taxon>Arthropoda</taxon>
        <taxon>Hexapoda</taxon>
        <taxon>Insecta</taxon>
        <taxon>Pterygota</taxon>
        <taxon>Neoptera</taxon>
        <taxon>Endopterygota</taxon>
        <taxon>Lepidoptera</taxon>
        <taxon>Glossata</taxon>
        <taxon>Ditrysia</taxon>
        <taxon>Papilionoidea</taxon>
        <taxon>Nymphalidae</taxon>
        <taxon>Satyrinae</taxon>
        <taxon>Satyrini</taxon>
        <taxon>Mycalesina</taxon>
        <taxon>Bicyclus</taxon>
    </lineage>
</organism>
<feature type="compositionally biased region" description="Basic and acidic residues" evidence="1">
    <location>
        <begin position="334"/>
        <end position="344"/>
    </location>
</feature>
<dbReference type="GO" id="GO:0030121">
    <property type="term" value="C:AP-1 adaptor complex"/>
    <property type="evidence" value="ECO:0007669"/>
    <property type="project" value="TreeGrafter"/>
</dbReference>
<dbReference type="Pfam" id="PF15045">
    <property type="entry name" value="Clathrin_bdg"/>
    <property type="match status" value="1"/>
</dbReference>
<feature type="region of interest" description="Disordered" evidence="1">
    <location>
        <begin position="313"/>
        <end position="350"/>
    </location>
</feature>
<name>A0A6J1MZ66_BICAN</name>
<protein>
    <submittedName>
        <fullName evidence="4">Uncharacterized protein LOC112044297</fullName>
    </submittedName>
</protein>
<dbReference type="InterPro" id="IPR029205">
    <property type="entry name" value="Clathrin-bd"/>
</dbReference>
<feature type="compositionally biased region" description="Polar residues" evidence="1">
    <location>
        <begin position="498"/>
        <end position="515"/>
    </location>
</feature>
<dbReference type="GO" id="GO:0030276">
    <property type="term" value="F:clathrin binding"/>
    <property type="evidence" value="ECO:0007669"/>
    <property type="project" value="InterPro"/>
</dbReference>
<proteinExistence type="predicted"/>
<feature type="region of interest" description="Disordered" evidence="1">
    <location>
        <begin position="494"/>
        <end position="515"/>
    </location>
</feature>
<feature type="compositionally biased region" description="Polar residues" evidence="1">
    <location>
        <begin position="629"/>
        <end position="641"/>
    </location>
</feature>
<feature type="domain" description="Aftiphilin clathrin-binding box" evidence="2">
    <location>
        <begin position="406"/>
        <end position="469"/>
    </location>
</feature>
<dbReference type="OrthoDB" id="5917212at2759"/>
<feature type="compositionally biased region" description="Acidic residues" evidence="1">
    <location>
        <begin position="324"/>
        <end position="333"/>
    </location>
</feature>
<dbReference type="KEGG" id="bany:112044297"/>
<evidence type="ECO:0000313" key="4">
    <source>
        <dbReference type="RefSeq" id="XP_023935871.2"/>
    </source>
</evidence>
<keyword evidence="3" id="KW-1185">Reference proteome</keyword>
<dbReference type="RefSeq" id="XP_023935871.2">
    <property type="nucleotide sequence ID" value="XM_024080103.2"/>
</dbReference>
<reference evidence="4" key="1">
    <citation type="submission" date="2025-08" db="UniProtKB">
        <authorList>
            <consortium name="RefSeq"/>
        </authorList>
    </citation>
    <scope>IDENTIFICATION</scope>
</reference>
<feature type="region of interest" description="Disordered" evidence="1">
    <location>
        <begin position="1"/>
        <end position="22"/>
    </location>
</feature>
<feature type="region of interest" description="Disordered" evidence="1">
    <location>
        <begin position="865"/>
        <end position="919"/>
    </location>
</feature>
<dbReference type="GO" id="GO:0032588">
    <property type="term" value="C:trans-Golgi network membrane"/>
    <property type="evidence" value="ECO:0007669"/>
    <property type="project" value="InterPro"/>
</dbReference>